<dbReference type="EMBL" id="CAJNOM010000973">
    <property type="protein sequence ID" value="CAF1582981.1"/>
    <property type="molecule type" value="Genomic_DNA"/>
</dbReference>
<evidence type="ECO:0000313" key="1">
    <source>
        <dbReference type="EMBL" id="CAF1317459.1"/>
    </source>
</evidence>
<name>A0A815EP86_9BILA</name>
<protein>
    <submittedName>
        <fullName evidence="1">Uncharacterized protein</fullName>
    </submittedName>
</protein>
<dbReference type="Proteomes" id="UP000663877">
    <property type="component" value="Unassembled WGS sequence"/>
</dbReference>
<evidence type="ECO:0000313" key="4">
    <source>
        <dbReference type="Proteomes" id="UP000663877"/>
    </source>
</evidence>
<comment type="caution">
    <text evidence="1">The sequence shown here is derived from an EMBL/GenBank/DDBJ whole genome shotgun (WGS) entry which is preliminary data.</text>
</comment>
<evidence type="ECO:0000313" key="2">
    <source>
        <dbReference type="EMBL" id="CAF1582981.1"/>
    </source>
</evidence>
<gene>
    <name evidence="1" type="ORF">BJG266_LOCUS33157</name>
    <name evidence="2" type="ORF">QVE165_LOCUS50276</name>
</gene>
<proteinExistence type="predicted"/>
<dbReference type="OrthoDB" id="9997060at2759"/>
<accession>A0A815EP86</accession>
<dbReference type="SUPFAM" id="SSF50978">
    <property type="entry name" value="WD40 repeat-like"/>
    <property type="match status" value="1"/>
</dbReference>
<dbReference type="EMBL" id="CAJNOI010000613">
    <property type="protein sequence ID" value="CAF1317459.1"/>
    <property type="molecule type" value="Genomic_DNA"/>
</dbReference>
<organism evidence="1 4">
    <name type="scientific">Adineta steineri</name>
    <dbReference type="NCBI Taxonomy" id="433720"/>
    <lineage>
        <taxon>Eukaryota</taxon>
        <taxon>Metazoa</taxon>
        <taxon>Spiralia</taxon>
        <taxon>Gnathifera</taxon>
        <taxon>Rotifera</taxon>
        <taxon>Eurotatoria</taxon>
        <taxon>Bdelloidea</taxon>
        <taxon>Adinetida</taxon>
        <taxon>Adinetidae</taxon>
        <taxon>Adineta</taxon>
    </lineage>
</organism>
<dbReference type="Proteomes" id="UP000663832">
    <property type="component" value="Unassembled WGS sequence"/>
</dbReference>
<dbReference type="InterPro" id="IPR036322">
    <property type="entry name" value="WD40_repeat_dom_sf"/>
</dbReference>
<keyword evidence="3" id="KW-1185">Reference proteome</keyword>
<dbReference type="AlphaFoldDB" id="A0A815EP86"/>
<evidence type="ECO:0000313" key="3">
    <source>
        <dbReference type="Proteomes" id="UP000663832"/>
    </source>
</evidence>
<sequence length="469" mass="55169">MPRIRTHSSTPETRRRELLLLKSSSIDGRIKLAFDEAKVVVRNSIEYDNKHRLSYAEQFTQYDTFELYNSIECTTILPPIHRATIALLFNEVNDIENHPRISTTMEEFMREHKQLLSTSSIYHVELAASDDDDDDDNNRENRLRFVTCFTLEPKYTFIDQGRRRRTSSLPSSPIIFDLSKSIKTDPRRSSSLVNLSLWQNNPQKIINLCNRQYHCQPISKLNQNKFLLSNSTHIDIYNIETGLCEEKLCFESKTINYIAMCYNQSKNELLVGSTTHLYIYNLKECKVTHEIHLPGFPFSLDYNKQIRYLACNSLSIYHGYFSYTSTYTSTVLSRLSQFELKHICDLEFDDGTMHGLHAFENYIGIVIRYGRYSSKQNEDYCLYIYDSLLDKEYYHIDLKDVGCITCLTGYERTLDWLLCDYKKQRLIFVNQESIEYVQYNENINQCLILNESNHLAVWLSNRILIYSIE</sequence>
<reference evidence="1" key="1">
    <citation type="submission" date="2021-02" db="EMBL/GenBank/DDBJ databases">
        <authorList>
            <person name="Nowell W R."/>
        </authorList>
    </citation>
    <scope>NUCLEOTIDE SEQUENCE</scope>
</reference>